<dbReference type="InterPro" id="IPR001810">
    <property type="entry name" value="F-box_dom"/>
</dbReference>
<dbReference type="InterPro" id="IPR050796">
    <property type="entry name" value="SCF_F-box_component"/>
</dbReference>
<feature type="region of interest" description="Disordered" evidence="1">
    <location>
        <begin position="89"/>
        <end position="139"/>
    </location>
</feature>
<feature type="region of interest" description="Disordered" evidence="1">
    <location>
        <begin position="1"/>
        <end position="30"/>
    </location>
</feature>
<evidence type="ECO:0000313" key="2">
    <source>
        <dbReference type="EnsemblPlants" id="EMT20295"/>
    </source>
</evidence>
<dbReference type="PROSITE" id="PS50181">
    <property type="entry name" value="FBOX"/>
    <property type="match status" value="1"/>
</dbReference>
<dbReference type="AlphaFoldDB" id="N1R0Q5"/>
<dbReference type="SMART" id="SM00256">
    <property type="entry name" value="FBOX"/>
    <property type="match status" value="1"/>
</dbReference>
<sequence>MAIKRSADVRASPPRPRTAKRILTTESPPPPPPYLPSEVIFGILSWLPSRSVLRFRCVCKAWQAMLSDPVFITAHHECSKKIRPSLLMVPRRRRGGAGAPGGAARRDLPVEQPAALRRPDPHLHHAAAAGGLQPGDEGH</sequence>
<accession>N1R0Q5</accession>
<evidence type="ECO:0000256" key="1">
    <source>
        <dbReference type="SAM" id="MobiDB-lite"/>
    </source>
</evidence>
<dbReference type="InterPro" id="IPR036047">
    <property type="entry name" value="F-box-like_dom_sf"/>
</dbReference>
<proteinExistence type="predicted"/>
<dbReference type="Gene3D" id="1.20.1280.50">
    <property type="match status" value="1"/>
</dbReference>
<dbReference type="PANTHER" id="PTHR31672">
    <property type="entry name" value="BNACNNG10540D PROTEIN"/>
    <property type="match status" value="1"/>
</dbReference>
<dbReference type="PANTHER" id="PTHR31672:SF13">
    <property type="entry name" value="F-BOX PROTEIN CPR30-LIKE"/>
    <property type="match status" value="1"/>
</dbReference>
<dbReference type="SUPFAM" id="SSF81383">
    <property type="entry name" value="F-box domain"/>
    <property type="match status" value="1"/>
</dbReference>
<dbReference type="Pfam" id="PF12937">
    <property type="entry name" value="F-box-like"/>
    <property type="match status" value="1"/>
</dbReference>
<reference evidence="2" key="1">
    <citation type="submission" date="2015-06" db="UniProtKB">
        <authorList>
            <consortium name="EnsemblPlants"/>
        </authorList>
    </citation>
    <scope>IDENTIFICATION</scope>
</reference>
<name>N1R0Q5_AEGTA</name>
<organism evidence="2">
    <name type="scientific">Aegilops tauschii</name>
    <name type="common">Tausch's goatgrass</name>
    <name type="synonym">Aegilops squarrosa</name>
    <dbReference type="NCBI Taxonomy" id="37682"/>
    <lineage>
        <taxon>Eukaryota</taxon>
        <taxon>Viridiplantae</taxon>
        <taxon>Streptophyta</taxon>
        <taxon>Embryophyta</taxon>
        <taxon>Tracheophyta</taxon>
        <taxon>Spermatophyta</taxon>
        <taxon>Magnoliopsida</taxon>
        <taxon>Liliopsida</taxon>
        <taxon>Poales</taxon>
        <taxon>Poaceae</taxon>
        <taxon>BOP clade</taxon>
        <taxon>Pooideae</taxon>
        <taxon>Triticodae</taxon>
        <taxon>Triticeae</taxon>
        <taxon>Triticinae</taxon>
        <taxon>Aegilops</taxon>
    </lineage>
</organism>
<dbReference type="CDD" id="cd22157">
    <property type="entry name" value="F-box_AtFBW1-like"/>
    <property type="match status" value="1"/>
</dbReference>
<dbReference type="EnsemblPlants" id="EMT20295">
    <property type="protein sequence ID" value="EMT20295"/>
    <property type="gene ID" value="F775_01735"/>
</dbReference>
<protein>
    <submittedName>
        <fullName evidence="2">Uncharacterized protein</fullName>
    </submittedName>
</protein>